<dbReference type="AlphaFoldDB" id="K1RQC3"/>
<name>K1RQC3_9ZZZZ</name>
<evidence type="ECO:0000256" key="1">
    <source>
        <dbReference type="SAM" id="Coils"/>
    </source>
</evidence>
<gene>
    <name evidence="2" type="ORF">OBE_13929</name>
</gene>
<organism evidence="2">
    <name type="scientific">human gut metagenome</name>
    <dbReference type="NCBI Taxonomy" id="408170"/>
    <lineage>
        <taxon>unclassified sequences</taxon>
        <taxon>metagenomes</taxon>
        <taxon>organismal metagenomes</taxon>
    </lineage>
</organism>
<dbReference type="EMBL" id="AJWZ01009599">
    <property type="protein sequence ID" value="EKC50852.1"/>
    <property type="molecule type" value="Genomic_DNA"/>
</dbReference>
<protein>
    <submittedName>
        <fullName evidence="2">Uncharacterized protein</fullName>
    </submittedName>
</protein>
<accession>K1RQC3</accession>
<sequence>MNESINNNVENKNILFATGNVSQEGYPTAKCIFVKPGENRSDELKDKPLYLVSDMGMESPYFVVTPNVLEALGRVDKTSLGVISLDDRILVPMNNSSIVKITDEYYACNKASSVYEIEEIKSDPIKAQENASVANEIKNSITKVSGTDIDFICNDFYSKNDIYKIDNNTFSLLCSDVSFVGVTTDGGIYAHTNNVNDEVIRVKESLNKSEEVPNESDTVENDTIESKPVEMPSLRFTNIEEKPLDTLTTENSIDEVKDGAPKLINESMAEESAKETSSNFFDDASENISSTEEDYAFTPETSASRDGDTLATVSQIVGAVKNRLNESAEELRDKDQIINNLKRELESSKVEIHTMHKRLELLEQKNTAQDKQINSMKKENIELKNTNKELESANDELKNSMNKIVDEFSSLIDNTNTSVFGYKKVA</sequence>
<keyword evidence="1" id="KW-0175">Coiled coil</keyword>
<proteinExistence type="predicted"/>
<evidence type="ECO:0000313" key="2">
    <source>
        <dbReference type="EMBL" id="EKC50852.1"/>
    </source>
</evidence>
<reference evidence="2" key="1">
    <citation type="journal article" date="2013" name="Environ. Microbiol.">
        <title>Microbiota from the distal guts of lean and obese adolescents exhibit partial functional redundancy besides clear differences in community structure.</title>
        <authorList>
            <person name="Ferrer M."/>
            <person name="Ruiz A."/>
            <person name="Lanza F."/>
            <person name="Haange S.B."/>
            <person name="Oberbach A."/>
            <person name="Till H."/>
            <person name="Bargiela R."/>
            <person name="Campoy C."/>
            <person name="Segura M.T."/>
            <person name="Richter M."/>
            <person name="von Bergen M."/>
            <person name="Seifert J."/>
            <person name="Suarez A."/>
        </authorList>
    </citation>
    <scope>NUCLEOTIDE SEQUENCE</scope>
</reference>
<feature type="coiled-coil region" evidence="1">
    <location>
        <begin position="324"/>
        <end position="407"/>
    </location>
</feature>
<comment type="caution">
    <text evidence="2">The sequence shown here is derived from an EMBL/GenBank/DDBJ whole genome shotgun (WGS) entry which is preliminary data.</text>
</comment>